<keyword evidence="2" id="KW-1185">Reference proteome</keyword>
<dbReference type="EMBL" id="CAJVQC010034088">
    <property type="protein sequence ID" value="CAG8755602.1"/>
    <property type="molecule type" value="Genomic_DNA"/>
</dbReference>
<evidence type="ECO:0000313" key="2">
    <source>
        <dbReference type="Proteomes" id="UP000789920"/>
    </source>
</evidence>
<comment type="caution">
    <text evidence="1">The sequence shown here is derived from an EMBL/GenBank/DDBJ whole genome shotgun (WGS) entry which is preliminary data.</text>
</comment>
<gene>
    <name evidence="1" type="ORF">RPERSI_LOCUS14644</name>
</gene>
<dbReference type="Proteomes" id="UP000789920">
    <property type="component" value="Unassembled WGS sequence"/>
</dbReference>
<reference evidence="1" key="1">
    <citation type="submission" date="2021-06" db="EMBL/GenBank/DDBJ databases">
        <authorList>
            <person name="Kallberg Y."/>
            <person name="Tangrot J."/>
            <person name="Rosling A."/>
        </authorList>
    </citation>
    <scope>NUCLEOTIDE SEQUENCE</scope>
    <source>
        <strain evidence="1">MA461A</strain>
    </source>
</reference>
<name>A0ACA9QN05_9GLOM</name>
<proteinExistence type="predicted"/>
<accession>A0ACA9QN05</accession>
<organism evidence="1 2">
    <name type="scientific">Racocetra persica</name>
    <dbReference type="NCBI Taxonomy" id="160502"/>
    <lineage>
        <taxon>Eukaryota</taxon>
        <taxon>Fungi</taxon>
        <taxon>Fungi incertae sedis</taxon>
        <taxon>Mucoromycota</taxon>
        <taxon>Glomeromycotina</taxon>
        <taxon>Glomeromycetes</taxon>
        <taxon>Diversisporales</taxon>
        <taxon>Gigasporaceae</taxon>
        <taxon>Racocetra</taxon>
    </lineage>
</organism>
<feature type="non-terminal residue" evidence="1">
    <location>
        <position position="1"/>
    </location>
</feature>
<sequence length="42" mass="5133">YAQRREIETTEEAKHYRSAQRQAHACHREDKTNKQTDLYIKK</sequence>
<protein>
    <submittedName>
        <fullName evidence="1">4768_t:CDS:1</fullName>
    </submittedName>
</protein>
<evidence type="ECO:0000313" key="1">
    <source>
        <dbReference type="EMBL" id="CAG8755602.1"/>
    </source>
</evidence>